<dbReference type="AlphaFoldDB" id="A0A382BQJ5"/>
<organism evidence="2">
    <name type="scientific">marine metagenome</name>
    <dbReference type="NCBI Taxonomy" id="408172"/>
    <lineage>
        <taxon>unclassified sequences</taxon>
        <taxon>metagenomes</taxon>
        <taxon>ecological metagenomes</taxon>
    </lineage>
</organism>
<feature type="non-terminal residue" evidence="2">
    <location>
        <position position="296"/>
    </location>
</feature>
<feature type="region of interest" description="Disordered" evidence="1">
    <location>
        <begin position="1"/>
        <end position="60"/>
    </location>
</feature>
<dbReference type="EMBL" id="UINC01030860">
    <property type="protein sequence ID" value="SVB15934.1"/>
    <property type="molecule type" value="Genomic_DNA"/>
</dbReference>
<feature type="compositionally biased region" description="Polar residues" evidence="1">
    <location>
        <begin position="36"/>
        <end position="56"/>
    </location>
</feature>
<accession>A0A382BQJ5</accession>
<evidence type="ECO:0000256" key="1">
    <source>
        <dbReference type="SAM" id="MobiDB-lite"/>
    </source>
</evidence>
<name>A0A382BQJ5_9ZZZZ</name>
<reference evidence="2" key="1">
    <citation type="submission" date="2018-05" db="EMBL/GenBank/DDBJ databases">
        <authorList>
            <person name="Lanie J.A."/>
            <person name="Ng W.-L."/>
            <person name="Kazmierczak K.M."/>
            <person name="Andrzejewski T.M."/>
            <person name="Davidsen T.M."/>
            <person name="Wayne K.J."/>
            <person name="Tettelin H."/>
            <person name="Glass J.I."/>
            <person name="Rusch D."/>
            <person name="Podicherti R."/>
            <person name="Tsui H.-C.T."/>
            <person name="Winkler M.E."/>
        </authorList>
    </citation>
    <scope>NUCLEOTIDE SEQUENCE</scope>
</reference>
<proteinExistence type="predicted"/>
<gene>
    <name evidence="2" type="ORF">METZ01_LOCUS168788</name>
</gene>
<sequence>MANNTYPGSDREGAPPDFGATILSRRDKGGTGGGPQQQHETSGAKQPDIQNPTPQNMPRFPGEYEIIECNLYSPHKPGGGYVDLRQTFTTLSIYESLFSHTLTMDIRILDGTGFAEFLPIIGEETLSLKIKTANLQNLEEVNIGEPSGPPGSEVERPGPFKGSTNSGLLSLHFNIFKMTDKDEKTAQRGMTEYTLHGVSGEYIDNLKIKVQRTTVDTLTGEPQKISTVVRQLYREFFKWSNKKIFIEPTKNLTNLIIPNLTPFKSFDFLASRAVSAGQHAVGATFLFYETVTGFFF</sequence>
<protein>
    <submittedName>
        <fullName evidence="2">Uncharacterized protein</fullName>
    </submittedName>
</protein>
<evidence type="ECO:0000313" key="2">
    <source>
        <dbReference type="EMBL" id="SVB15934.1"/>
    </source>
</evidence>